<protein>
    <submittedName>
        <fullName evidence="2">Uncharacterized protein</fullName>
    </submittedName>
</protein>
<feature type="region of interest" description="Disordered" evidence="1">
    <location>
        <begin position="71"/>
        <end position="101"/>
    </location>
</feature>
<dbReference type="Proteomes" id="UP001519460">
    <property type="component" value="Unassembled WGS sequence"/>
</dbReference>
<evidence type="ECO:0000313" key="3">
    <source>
        <dbReference type="Proteomes" id="UP001519460"/>
    </source>
</evidence>
<dbReference type="AlphaFoldDB" id="A0ABD0M158"/>
<proteinExistence type="predicted"/>
<sequence>MCAAAHRPYFPQATRACTNRHTLGAHDLHAPMTKTGTLLYCRPITGHFSTYGGKDKFSNHNYTCGLSTKASRYKPKPGTTQDSHTTKSLVTGEGKLPAAYH</sequence>
<accession>A0ABD0M158</accession>
<organism evidence="2 3">
    <name type="scientific">Batillaria attramentaria</name>
    <dbReference type="NCBI Taxonomy" id="370345"/>
    <lineage>
        <taxon>Eukaryota</taxon>
        <taxon>Metazoa</taxon>
        <taxon>Spiralia</taxon>
        <taxon>Lophotrochozoa</taxon>
        <taxon>Mollusca</taxon>
        <taxon>Gastropoda</taxon>
        <taxon>Caenogastropoda</taxon>
        <taxon>Sorbeoconcha</taxon>
        <taxon>Cerithioidea</taxon>
        <taxon>Batillariidae</taxon>
        <taxon>Batillaria</taxon>
    </lineage>
</organism>
<evidence type="ECO:0000256" key="1">
    <source>
        <dbReference type="SAM" id="MobiDB-lite"/>
    </source>
</evidence>
<reference evidence="2 3" key="1">
    <citation type="journal article" date="2023" name="Sci. Data">
        <title>Genome assembly of the Korean intertidal mud-creeper Batillaria attramentaria.</title>
        <authorList>
            <person name="Patra A.K."/>
            <person name="Ho P.T."/>
            <person name="Jun S."/>
            <person name="Lee S.J."/>
            <person name="Kim Y."/>
            <person name="Won Y.J."/>
        </authorList>
    </citation>
    <scope>NUCLEOTIDE SEQUENCE [LARGE SCALE GENOMIC DNA]</scope>
    <source>
        <strain evidence="2">Wonlab-2016</strain>
    </source>
</reference>
<dbReference type="EMBL" id="JACVVK020000010">
    <property type="protein sequence ID" value="KAK7505436.1"/>
    <property type="molecule type" value="Genomic_DNA"/>
</dbReference>
<evidence type="ECO:0000313" key="2">
    <source>
        <dbReference type="EMBL" id="KAK7505436.1"/>
    </source>
</evidence>
<comment type="caution">
    <text evidence="2">The sequence shown here is derived from an EMBL/GenBank/DDBJ whole genome shotgun (WGS) entry which is preliminary data.</text>
</comment>
<keyword evidence="3" id="KW-1185">Reference proteome</keyword>
<feature type="compositionally biased region" description="Polar residues" evidence="1">
    <location>
        <begin position="78"/>
        <end position="89"/>
    </location>
</feature>
<name>A0ABD0M158_9CAEN</name>
<gene>
    <name evidence="2" type="ORF">BaRGS_00003181</name>
</gene>